<reference evidence="2" key="2">
    <citation type="journal article" date="2015" name="Fish Shellfish Immunol.">
        <title>Early steps in the European eel (Anguilla anguilla)-Vibrio vulnificus interaction in the gills: Role of the RtxA13 toxin.</title>
        <authorList>
            <person name="Callol A."/>
            <person name="Pajuelo D."/>
            <person name="Ebbesson L."/>
            <person name="Teles M."/>
            <person name="MacKenzie S."/>
            <person name="Amaro C."/>
        </authorList>
    </citation>
    <scope>NUCLEOTIDE SEQUENCE</scope>
</reference>
<feature type="transmembrane region" description="Helical" evidence="1">
    <location>
        <begin position="25"/>
        <end position="43"/>
    </location>
</feature>
<reference evidence="2" key="1">
    <citation type="submission" date="2014-11" db="EMBL/GenBank/DDBJ databases">
        <authorList>
            <person name="Amaro Gonzalez C."/>
        </authorList>
    </citation>
    <scope>NUCLEOTIDE SEQUENCE</scope>
</reference>
<evidence type="ECO:0000313" key="2">
    <source>
        <dbReference type="EMBL" id="JAG99619.1"/>
    </source>
</evidence>
<dbReference type="AlphaFoldDB" id="A0A0E9P6A2"/>
<proteinExistence type="predicted"/>
<organism evidence="2">
    <name type="scientific">Anguilla anguilla</name>
    <name type="common">European freshwater eel</name>
    <name type="synonym">Muraena anguilla</name>
    <dbReference type="NCBI Taxonomy" id="7936"/>
    <lineage>
        <taxon>Eukaryota</taxon>
        <taxon>Metazoa</taxon>
        <taxon>Chordata</taxon>
        <taxon>Craniata</taxon>
        <taxon>Vertebrata</taxon>
        <taxon>Euteleostomi</taxon>
        <taxon>Actinopterygii</taxon>
        <taxon>Neopterygii</taxon>
        <taxon>Teleostei</taxon>
        <taxon>Anguilliformes</taxon>
        <taxon>Anguillidae</taxon>
        <taxon>Anguilla</taxon>
    </lineage>
</organism>
<accession>A0A0E9P6A2</accession>
<protein>
    <submittedName>
        <fullName evidence="2">Uncharacterized protein</fullName>
    </submittedName>
</protein>
<keyword evidence="1" id="KW-0472">Membrane</keyword>
<evidence type="ECO:0000256" key="1">
    <source>
        <dbReference type="SAM" id="Phobius"/>
    </source>
</evidence>
<sequence>MGNSSSELPWSPLSSYEPALQGEHLSFLFFLFFWVLSSASVLLQRIQLLQ</sequence>
<dbReference type="EMBL" id="GBXM01108957">
    <property type="protein sequence ID" value="JAG99619.1"/>
    <property type="molecule type" value="Transcribed_RNA"/>
</dbReference>
<keyword evidence="1" id="KW-1133">Transmembrane helix</keyword>
<keyword evidence="1" id="KW-0812">Transmembrane</keyword>
<name>A0A0E9P6A2_ANGAN</name>